<dbReference type="InterPro" id="IPR027417">
    <property type="entry name" value="P-loop_NTPase"/>
</dbReference>
<accession>A0A136IRD4</accession>
<protein>
    <recommendedName>
        <fullName evidence="3">P-loop containing nucleoside triphosphate hydrolase protein</fullName>
    </recommendedName>
</protein>
<dbReference type="PANTHER" id="PTHR36978:SF4">
    <property type="entry name" value="P-LOOP CONTAINING NUCLEOSIDE TRIPHOSPHATE HYDROLASE PROTEIN"/>
    <property type="match status" value="1"/>
</dbReference>
<reference evidence="2" key="1">
    <citation type="submission" date="2016-02" db="EMBL/GenBank/DDBJ databases">
        <title>Draft genome sequence of Microdochium bolleyi, a fungal endophyte of beachgrass.</title>
        <authorList>
            <consortium name="DOE Joint Genome Institute"/>
            <person name="David A.S."/>
            <person name="May G."/>
            <person name="Haridas S."/>
            <person name="Lim J."/>
            <person name="Wang M."/>
            <person name="Labutti K."/>
            <person name="Lipzen A."/>
            <person name="Barry K."/>
            <person name="Grigoriev I.V."/>
        </authorList>
    </citation>
    <scope>NUCLEOTIDE SEQUENCE [LARGE SCALE GENOMIC DNA]</scope>
    <source>
        <strain evidence="2">J235TASD1</strain>
    </source>
</reference>
<dbReference type="OrthoDB" id="408152at2759"/>
<dbReference type="InterPro" id="IPR040632">
    <property type="entry name" value="Sulfotransfer_4"/>
</dbReference>
<dbReference type="Gene3D" id="3.40.50.300">
    <property type="entry name" value="P-loop containing nucleotide triphosphate hydrolases"/>
    <property type="match status" value="1"/>
</dbReference>
<evidence type="ECO:0008006" key="3">
    <source>
        <dbReference type="Google" id="ProtNLM"/>
    </source>
</evidence>
<dbReference type="EMBL" id="KQ964262">
    <property type="protein sequence ID" value="KXJ87501.1"/>
    <property type="molecule type" value="Genomic_DNA"/>
</dbReference>
<sequence>MTRLIDTLPEPERVLDKKVIVLSRSRVGTFSLYQALKMLGYKPYHMYECVMGGTTQMMLFREALRCKYLGGGKPYGKAEFDKWFANYDTIVEIPQFFTEEFIRYYPDAKFILTEREMASWTRSMTNTAVPVFTSMHKFPMNVMGKIDSFMLGFVALHLTLEEVVYNGRGCNDAEGVRLSEADTRRVSKEAKTLARKDRLLVCRLEDGFGWEQICPFLEKDIPSEKYPKGNAPEQFKALLGEITAPAFRKASLMVLTAVLVPTAAAGWWYWQS</sequence>
<evidence type="ECO:0000313" key="1">
    <source>
        <dbReference type="EMBL" id="KXJ87501.1"/>
    </source>
</evidence>
<dbReference type="SUPFAM" id="SSF52540">
    <property type="entry name" value="P-loop containing nucleoside triphosphate hydrolases"/>
    <property type="match status" value="1"/>
</dbReference>
<dbReference type="Pfam" id="PF17784">
    <property type="entry name" value="Sulfotransfer_4"/>
    <property type="match status" value="1"/>
</dbReference>
<evidence type="ECO:0000313" key="2">
    <source>
        <dbReference type="Proteomes" id="UP000070501"/>
    </source>
</evidence>
<gene>
    <name evidence="1" type="ORF">Micbo1qcDRAFT_124413</name>
</gene>
<dbReference type="STRING" id="196109.A0A136IRD4"/>
<dbReference type="InParanoid" id="A0A136IRD4"/>
<organism evidence="1 2">
    <name type="scientific">Microdochium bolleyi</name>
    <dbReference type="NCBI Taxonomy" id="196109"/>
    <lineage>
        <taxon>Eukaryota</taxon>
        <taxon>Fungi</taxon>
        <taxon>Dikarya</taxon>
        <taxon>Ascomycota</taxon>
        <taxon>Pezizomycotina</taxon>
        <taxon>Sordariomycetes</taxon>
        <taxon>Xylariomycetidae</taxon>
        <taxon>Xylariales</taxon>
        <taxon>Microdochiaceae</taxon>
        <taxon>Microdochium</taxon>
    </lineage>
</organism>
<proteinExistence type="predicted"/>
<keyword evidence="2" id="KW-1185">Reference proteome</keyword>
<dbReference type="AlphaFoldDB" id="A0A136IRD4"/>
<name>A0A136IRD4_9PEZI</name>
<dbReference type="Proteomes" id="UP000070501">
    <property type="component" value="Unassembled WGS sequence"/>
</dbReference>
<dbReference type="PANTHER" id="PTHR36978">
    <property type="entry name" value="P-LOOP CONTAINING NUCLEOTIDE TRIPHOSPHATE HYDROLASE"/>
    <property type="match status" value="1"/>
</dbReference>